<dbReference type="EMBL" id="CAUYUJ010000008">
    <property type="protein sequence ID" value="CAK0788216.1"/>
    <property type="molecule type" value="Genomic_DNA"/>
</dbReference>
<dbReference type="PANTHER" id="PTHR11705">
    <property type="entry name" value="PROTEASE FAMILY M14 CARBOXYPEPTIDASE A,B"/>
    <property type="match status" value="1"/>
</dbReference>
<organism evidence="5 6">
    <name type="scientific">Prorocentrum cordatum</name>
    <dbReference type="NCBI Taxonomy" id="2364126"/>
    <lineage>
        <taxon>Eukaryota</taxon>
        <taxon>Sar</taxon>
        <taxon>Alveolata</taxon>
        <taxon>Dinophyceae</taxon>
        <taxon>Prorocentrales</taxon>
        <taxon>Prorocentraceae</taxon>
        <taxon>Prorocentrum</taxon>
    </lineage>
</organism>
<name>A0ABN9PAW3_9DINO</name>
<dbReference type="Pfam" id="PF00246">
    <property type="entry name" value="Peptidase_M14"/>
    <property type="match status" value="1"/>
</dbReference>
<accession>A0ABN9PAW3</accession>
<dbReference type="InterPro" id="IPR000834">
    <property type="entry name" value="Peptidase_M14"/>
</dbReference>
<evidence type="ECO:0000256" key="3">
    <source>
        <dbReference type="PROSITE-ProRule" id="PRU01379"/>
    </source>
</evidence>
<feature type="domain" description="Peptidase M14" evidence="4">
    <location>
        <begin position="1"/>
        <end position="188"/>
    </location>
</feature>
<evidence type="ECO:0000313" key="5">
    <source>
        <dbReference type="EMBL" id="CAK0788216.1"/>
    </source>
</evidence>
<comment type="caution">
    <text evidence="3">Lacks conserved residue(s) required for the propagation of feature annotation.</text>
</comment>
<reference evidence="5" key="1">
    <citation type="submission" date="2023-10" db="EMBL/GenBank/DDBJ databases">
        <authorList>
            <person name="Chen Y."/>
            <person name="Shah S."/>
            <person name="Dougan E. K."/>
            <person name="Thang M."/>
            <person name="Chan C."/>
        </authorList>
    </citation>
    <scope>NUCLEOTIDE SEQUENCE [LARGE SCALE GENOMIC DNA]</scope>
</reference>
<keyword evidence="6" id="KW-1185">Reference proteome</keyword>
<gene>
    <name evidence="5" type="ORF">PCOR1329_LOCUS156</name>
</gene>
<sequence>MVATYLAEASIARHRDDPSWLDGVELLIVPVAAIVANPDGFVYSQTSFAMWRKSRSSNGGGSCPGVDLNRNWDSDWNGASSTSLNPCSDIYVGSSPQSEPESQAIDALILEAQATVFLDLHSYGEMIPAAAAVPVRRKTILKLVAKSLLVKPGAGLVITRTVPQTVFSCFHCRAATHTELVAIVVGDA</sequence>
<protein>
    <recommendedName>
        <fullName evidence="4">Peptidase M14 domain-containing protein</fullName>
    </recommendedName>
</protein>
<dbReference type="PANTHER" id="PTHR11705:SF91">
    <property type="entry name" value="FI01817P-RELATED"/>
    <property type="match status" value="1"/>
</dbReference>
<proteinExistence type="inferred from homology"/>
<dbReference type="Proteomes" id="UP001189429">
    <property type="component" value="Unassembled WGS sequence"/>
</dbReference>
<comment type="caution">
    <text evidence="5">The sequence shown here is derived from an EMBL/GenBank/DDBJ whole genome shotgun (WGS) entry which is preliminary data.</text>
</comment>
<evidence type="ECO:0000259" key="4">
    <source>
        <dbReference type="PROSITE" id="PS52035"/>
    </source>
</evidence>
<evidence type="ECO:0000313" key="6">
    <source>
        <dbReference type="Proteomes" id="UP001189429"/>
    </source>
</evidence>
<comment type="similarity">
    <text evidence="2 3">Belongs to the peptidase M14 family.</text>
</comment>
<dbReference type="SUPFAM" id="SSF53187">
    <property type="entry name" value="Zn-dependent exopeptidases"/>
    <property type="match status" value="1"/>
</dbReference>
<dbReference type="Gene3D" id="3.40.630.10">
    <property type="entry name" value="Zn peptidases"/>
    <property type="match status" value="1"/>
</dbReference>
<evidence type="ECO:0000256" key="1">
    <source>
        <dbReference type="ARBA" id="ARBA00001947"/>
    </source>
</evidence>
<dbReference type="SMART" id="SM00631">
    <property type="entry name" value="Zn_pept"/>
    <property type="match status" value="1"/>
</dbReference>
<dbReference type="PROSITE" id="PS52035">
    <property type="entry name" value="PEPTIDASE_M14"/>
    <property type="match status" value="1"/>
</dbReference>
<comment type="cofactor">
    <cofactor evidence="1">
        <name>Zn(2+)</name>
        <dbReference type="ChEBI" id="CHEBI:29105"/>
    </cofactor>
</comment>
<evidence type="ECO:0000256" key="2">
    <source>
        <dbReference type="ARBA" id="ARBA00005988"/>
    </source>
</evidence>